<evidence type="ECO:0000259" key="2">
    <source>
        <dbReference type="Pfam" id="PF12850"/>
    </source>
</evidence>
<dbReference type="PATRIC" id="fig|1543721.4.peg.3386"/>
<accession>A0A0F7K1A8</accession>
<dbReference type="Gene3D" id="3.60.21.10">
    <property type="match status" value="1"/>
</dbReference>
<dbReference type="KEGG" id="seds:AAY24_16395"/>
<protein>
    <submittedName>
        <fullName evidence="3">Diadenosine tetraphosphatase-like protein</fullName>
    </submittedName>
</protein>
<comment type="similarity">
    <text evidence="1">Belongs to the metallophosphoesterase superfamily. YfcE family.</text>
</comment>
<name>A0A0F7K1A8_9GAMM</name>
<dbReference type="EMBL" id="CP011412">
    <property type="protein sequence ID" value="AKH21667.1"/>
    <property type="molecule type" value="Genomic_DNA"/>
</dbReference>
<keyword evidence="4" id="KW-1185">Reference proteome</keyword>
<dbReference type="SUPFAM" id="SSF56300">
    <property type="entry name" value="Metallo-dependent phosphatases"/>
    <property type="match status" value="1"/>
</dbReference>
<dbReference type="Proteomes" id="UP000034410">
    <property type="component" value="Chromosome"/>
</dbReference>
<dbReference type="Pfam" id="PF12850">
    <property type="entry name" value="Metallophos_2"/>
    <property type="match status" value="1"/>
</dbReference>
<dbReference type="OrthoDB" id="9813918at2"/>
<dbReference type="AlphaFoldDB" id="A0A0F7K1A8"/>
<dbReference type="InterPro" id="IPR029052">
    <property type="entry name" value="Metallo-depent_PP-like"/>
</dbReference>
<evidence type="ECO:0000313" key="3">
    <source>
        <dbReference type="EMBL" id="AKH21667.1"/>
    </source>
</evidence>
<dbReference type="InterPro" id="IPR024654">
    <property type="entry name" value="Calcineurin-like_PHP_lpxH"/>
</dbReference>
<evidence type="ECO:0000313" key="4">
    <source>
        <dbReference type="Proteomes" id="UP000034410"/>
    </source>
</evidence>
<reference evidence="3 4" key="1">
    <citation type="journal article" date="2015" name="Genome Announc.">
        <title>Complete Genome Sequence of Sedimenticola thiotaurini Strain SIP-G1, a Polyphosphate- and Polyhydroxyalkanoate-Accumulating Sulfur-Oxidizing Gammaproteobacterium Isolated from Salt Marsh Sediments.</title>
        <authorList>
            <person name="Flood B.E."/>
            <person name="Jones D.S."/>
            <person name="Bailey J.V."/>
        </authorList>
    </citation>
    <scope>NUCLEOTIDE SEQUENCE [LARGE SCALE GENOMIC DNA]</scope>
    <source>
        <strain evidence="3 4">SIP-G1</strain>
    </source>
</reference>
<feature type="domain" description="Calcineurin-like phosphoesterase" evidence="2">
    <location>
        <begin position="37"/>
        <end position="218"/>
    </location>
</feature>
<sequence length="284" mass="31509">MASLTGNQRDLGTLQGPLLLFGGPYGNLEATRAMRRTAEARGIPPRRVICNGDLTAYCASPVETVALIREWDIQLVMGNCEASLASDSDDCGCGFEQGSVCALNASKWFDYTNRRIGRSEREWMKQLPGALRFSLGQLTFLVVHGAPSRINRFVFPSTPREQKRAELDLAETEVVIGGHCGIPFGEQIDRRFWLNTGVIGLPANDGTPDGWYLLLETEGEQVRASWHRLSYDHRRASRRMGEAGLDTGYSQALINGRWPSLDILPPPEQRQQGIPLNPAKLWLA</sequence>
<evidence type="ECO:0000256" key="1">
    <source>
        <dbReference type="ARBA" id="ARBA00008950"/>
    </source>
</evidence>
<gene>
    <name evidence="3" type="ORF">AAY24_16395</name>
</gene>
<dbReference type="RefSeq" id="WP_046860588.1">
    <property type="nucleotide sequence ID" value="NZ_CP011412.1"/>
</dbReference>
<proteinExistence type="inferred from homology"/>
<organism evidence="3 4">
    <name type="scientific">Sedimenticola thiotaurini</name>
    <dbReference type="NCBI Taxonomy" id="1543721"/>
    <lineage>
        <taxon>Bacteria</taxon>
        <taxon>Pseudomonadati</taxon>
        <taxon>Pseudomonadota</taxon>
        <taxon>Gammaproteobacteria</taxon>
        <taxon>Chromatiales</taxon>
        <taxon>Sedimenticolaceae</taxon>
        <taxon>Sedimenticola</taxon>
    </lineage>
</organism>
<dbReference type="CDD" id="cd00838">
    <property type="entry name" value="MPP_superfamily"/>
    <property type="match status" value="1"/>
</dbReference>